<evidence type="ECO:0000313" key="2">
    <source>
        <dbReference type="EMBL" id="KAJ7026013.1"/>
    </source>
</evidence>
<reference evidence="2" key="1">
    <citation type="submission" date="2023-03" db="EMBL/GenBank/DDBJ databases">
        <title>Massive genome expansion in bonnet fungi (Mycena s.s.) driven by repeated elements and novel gene families across ecological guilds.</title>
        <authorList>
            <consortium name="Lawrence Berkeley National Laboratory"/>
            <person name="Harder C.B."/>
            <person name="Miyauchi S."/>
            <person name="Viragh M."/>
            <person name="Kuo A."/>
            <person name="Thoen E."/>
            <person name="Andreopoulos B."/>
            <person name="Lu D."/>
            <person name="Skrede I."/>
            <person name="Drula E."/>
            <person name="Henrissat B."/>
            <person name="Morin E."/>
            <person name="Kohler A."/>
            <person name="Barry K."/>
            <person name="LaButti K."/>
            <person name="Morin E."/>
            <person name="Salamov A."/>
            <person name="Lipzen A."/>
            <person name="Mereny Z."/>
            <person name="Hegedus B."/>
            <person name="Baldrian P."/>
            <person name="Stursova M."/>
            <person name="Weitz H."/>
            <person name="Taylor A."/>
            <person name="Grigoriev I.V."/>
            <person name="Nagy L.G."/>
            <person name="Martin F."/>
            <person name="Kauserud H."/>
        </authorList>
    </citation>
    <scope>NUCLEOTIDE SEQUENCE</scope>
    <source>
        <strain evidence="2">CBHHK200</strain>
    </source>
</reference>
<sequence length="584" mass="65858">MDAAEQAADEAGYELSRRKTELAEQAEIQRTFDAAVAPILNELFQISGCQPVTVQQIFDVAREAQRTTQDFAVAFKKRRAEEEGKIVEIFEGEIARVLSTLPEDVRRRLSQSAVTSTSGTSGTSAVDVAAITAHADRIETPVLDHQRGRVVTRNLFSSSSPPLTHKSSSIDIPYSTKPHQPSAPYDDWSPRISECIAHPDFVIEHAHKVPAEEAETVTDQLYRWAYEARISKRQFLTNLDTTARAPFQDALAKLHGPLSQFLDYAYMSVHEHSTLLYLPLLPKPTDDPGLSSPDAMQCPTSLDWSLPDSDRSDPPSPTKLTAENLERLQKEDGGPPHSKVAQKAPRTHFSKFHGDELRRSVLEHEAYRATGLTEPQMIRAVAGCRVALMEGIYHVDILLWNHSSVHLEVRDRLRHIEEACSPWFSTHHPSDYAEQASFPKTYKRHPFLSDYDAARAHTQVHTLQRLGFDELAKLLRQLLVLRFRDDIVITKLFNAGHLEEQYPEVLHRAWDLLHRPDADADSAMPDLDDYELEYPADRVAYEHENDKDMEDASNDNDYMDVGSLDSSDYLSYCGSACSLARHSI</sequence>
<protein>
    <submittedName>
        <fullName evidence="2">Uncharacterized protein</fullName>
    </submittedName>
</protein>
<gene>
    <name evidence="2" type="ORF">C8F04DRAFT_1268608</name>
</gene>
<name>A0AAD6SFC5_9AGAR</name>
<feature type="compositionally biased region" description="Low complexity" evidence="1">
    <location>
        <begin position="157"/>
        <end position="169"/>
    </location>
</feature>
<dbReference type="EMBL" id="JARJCM010000145">
    <property type="protein sequence ID" value="KAJ7026013.1"/>
    <property type="molecule type" value="Genomic_DNA"/>
</dbReference>
<keyword evidence="3" id="KW-1185">Reference proteome</keyword>
<feature type="region of interest" description="Disordered" evidence="1">
    <location>
        <begin position="327"/>
        <end position="346"/>
    </location>
</feature>
<dbReference type="AlphaFoldDB" id="A0AAD6SFC5"/>
<proteinExistence type="predicted"/>
<organism evidence="2 3">
    <name type="scientific">Mycena alexandri</name>
    <dbReference type="NCBI Taxonomy" id="1745969"/>
    <lineage>
        <taxon>Eukaryota</taxon>
        <taxon>Fungi</taxon>
        <taxon>Dikarya</taxon>
        <taxon>Basidiomycota</taxon>
        <taxon>Agaricomycotina</taxon>
        <taxon>Agaricomycetes</taxon>
        <taxon>Agaricomycetidae</taxon>
        <taxon>Agaricales</taxon>
        <taxon>Marasmiineae</taxon>
        <taxon>Mycenaceae</taxon>
        <taxon>Mycena</taxon>
    </lineage>
</organism>
<feature type="region of interest" description="Disordered" evidence="1">
    <location>
        <begin position="155"/>
        <end position="185"/>
    </location>
</feature>
<accession>A0AAD6SFC5</accession>
<evidence type="ECO:0000256" key="1">
    <source>
        <dbReference type="SAM" id="MobiDB-lite"/>
    </source>
</evidence>
<dbReference type="Proteomes" id="UP001218188">
    <property type="component" value="Unassembled WGS sequence"/>
</dbReference>
<evidence type="ECO:0000313" key="3">
    <source>
        <dbReference type="Proteomes" id="UP001218188"/>
    </source>
</evidence>
<feature type="region of interest" description="Disordered" evidence="1">
    <location>
        <begin position="287"/>
        <end position="320"/>
    </location>
</feature>
<comment type="caution">
    <text evidence="2">The sequence shown here is derived from an EMBL/GenBank/DDBJ whole genome shotgun (WGS) entry which is preliminary data.</text>
</comment>